<name>A0ABN4XL08_9BACL</name>
<protein>
    <submittedName>
        <fullName evidence="1">Uncharacterized protein</fullName>
    </submittedName>
</protein>
<evidence type="ECO:0000313" key="1">
    <source>
        <dbReference type="EMBL" id="AQU79193.1"/>
    </source>
</evidence>
<dbReference type="EMBL" id="CP019401">
    <property type="protein sequence ID" value="AQU79193.1"/>
    <property type="molecule type" value="Genomic_DNA"/>
</dbReference>
<gene>
    <name evidence="1" type="ORF">AJGP001_07895</name>
</gene>
<accession>A0ABN4XL08</accession>
<evidence type="ECO:0000313" key="2">
    <source>
        <dbReference type="Proteomes" id="UP000189661"/>
    </source>
</evidence>
<keyword evidence="2" id="KW-1185">Reference proteome</keyword>
<dbReference type="InterPro" id="IPR045584">
    <property type="entry name" value="Pilin-like"/>
</dbReference>
<dbReference type="SUPFAM" id="SSF54523">
    <property type="entry name" value="Pili subunits"/>
    <property type="match status" value="1"/>
</dbReference>
<sequence>MFLKSPSDMMMITVLIATAIPSVTKQSSAVDEKGCEAFVQMLQQQVKSYQLDLKVISTLPDFLDEISKMGDCF</sequence>
<reference evidence="1 2" key="1">
    <citation type="submission" date="2017-01" db="EMBL/GenBank/DDBJ databases">
        <title>Planococcus faecalis genome complete sequence.</title>
        <authorList>
            <person name="Lee P.C."/>
        </authorList>
    </citation>
    <scope>NUCLEOTIDE SEQUENCE [LARGE SCALE GENOMIC DNA]</scope>
    <source>
        <strain evidence="1 2">AJ003</strain>
    </source>
</reference>
<organism evidence="1 2">
    <name type="scientific">Planococcus faecalis</name>
    <dbReference type="NCBI Taxonomy" id="1598147"/>
    <lineage>
        <taxon>Bacteria</taxon>
        <taxon>Bacillati</taxon>
        <taxon>Bacillota</taxon>
        <taxon>Bacilli</taxon>
        <taxon>Bacillales</taxon>
        <taxon>Caryophanaceae</taxon>
        <taxon>Planococcus</taxon>
    </lineage>
</organism>
<dbReference type="Proteomes" id="UP000189661">
    <property type="component" value="Chromosome"/>
</dbReference>
<proteinExistence type="predicted"/>